<dbReference type="InterPro" id="IPR000477">
    <property type="entry name" value="RT_dom"/>
</dbReference>
<dbReference type="Pfam" id="PF00078">
    <property type="entry name" value="RVT_1"/>
    <property type="match status" value="1"/>
</dbReference>
<dbReference type="AlphaFoldDB" id="A0A2N9HZL5"/>
<dbReference type="PROSITE" id="PS50878">
    <property type="entry name" value="RT_POL"/>
    <property type="match status" value="1"/>
</dbReference>
<name>A0A2N9HZL5_FAGSY</name>
<dbReference type="EMBL" id="OIVN01004412">
    <property type="protein sequence ID" value="SPD17179.1"/>
    <property type="molecule type" value="Genomic_DNA"/>
</dbReference>
<proteinExistence type="predicted"/>
<evidence type="ECO:0000259" key="1">
    <source>
        <dbReference type="PROSITE" id="PS50878"/>
    </source>
</evidence>
<dbReference type="InterPro" id="IPR026960">
    <property type="entry name" value="RVT-Znf"/>
</dbReference>
<gene>
    <name evidence="2" type="ORF">FSB_LOCUS45061</name>
</gene>
<accession>A0A2N9HZL5</accession>
<dbReference type="PANTHER" id="PTHR46890">
    <property type="entry name" value="NON-LTR RETROLELEMENT REVERSE TRANSCRIPTASE-LIKE PROTEIN-RELATED"/>
    <property type="match status" value="1"/>
</dbReference>
<dbReference type="InterPro" id="IPR043502">
    <property type="entry name" value="DNA/RNA_pol_sf"/>
</dbReference>
<feature type="domain" description="Reverse transcriptase" evidence="1">
    <location>
        <begin position="492"/>
        <end position="772"/>
    </location>
</feature>
<sequence>MQHISGKLSTSTFQRYKVCANRSSDDRFMALGSWGAGAVFVYFSGEDSGQTGEAAGELRVARRSRSRYLSNAPGPARQLAASRKDSVREGGFDLVPGVGIRRSWYRWKACITLFFKVPGTRETELRTEKYGPANRGRRSVFGPLEGIFPVKIPARPGKVLTIREFHTVHECVLFPMCPGSWINLFTALFRRPVFVRVVDVAPDVGFRRSWCRWKACVTYFLKVQALHRGEFGSARYDPANGGRWNVPCTTGSFSDQDSGLTGGALDDPEVARCRLGSGCLVLRADIRENPEGKNGVMTDGAWVVFGNVEHKMTQLMIQLNQFDVLMENRHLSEDEILQKERIRADVERNALMDEISWRQKSQALWLREGDKNTRFFHLLANSHRRNNTISTLLINEDLSSEPDDIAECITRFYQNLFKKEDCRRPLLDGLDFSILSSEAALGLEKPFEEEEVLGVVHGFVGDKAPGPDGFPMAFFQFCWSVVRSDIMQVLNYFHEMGSFKRSLNVTFLALIPKKSDAIEMKDFRPISLVGGLYKILAKILANRLRLVLPSIISPSQNAFVQGRQILDSVLIANECLDSRLRQGDPGVLCKLDVEKAYDHVNWDFLLYLLQRCGFHVRWRNWIKFCISTVRFSILINGCLSGFFASTRGLRQGDPFSPLLFVVVMEALSRLMDRAVQGGFFSGFSVGNQDGGAMMVTHLLFADYTLMFCDANTARIEHLGSVLTCGGLAVRNLRSFNQALLGKWLWRYGLERDALWRRVVEAKNGSLWGGWCSKEDWELESLSSFMDFIYASPLKGKIIWKAKVPPRVAFFLWTAAWGKALTIDNLRKRGLILQSCGLCQARCWIFFHVGWGLWGRMLLVGSGR</sequence>
<dbReference type="SUPFAM" id="SSF56672">
    <property type="entry name" value="DNA/RNA polymerases"/>
    <property type="match status" value="1"/>
</dbReference>
<protein>
    <recommendedName>
        <fullName evidence="1">Reverse transcriptase domain-containing protein</fullName>
    </recommendedName>
</protein>
<organism evidence="2">
    <name type="scientific">Fagus sylvatica</name>
    <name type="common">Beechnut</name>
    <dbReference type="NCBI Taxonomy" id="28930"/>
    <lineage>
        <taxon>Eukaryota</taxon>
        <taxon>Viridiplantae</taxon>
        <taxon>Streptophyta</taxon>
        <taxon>Embryophyta</taxon>
        <taxon>Tracheophyta</taxon>
        <taxon>Spermatophyta</taxon>
        <taxon>Magnoliopsida</taxon>
        <taxon>eudicotyledons</taxon>
        <taxon>Gunneridae</taxon>
        <taxon>Pentapetalae</taxon>
        <taxon>rosids</taxon>
        <taxon>fabids</taxon>
        <taxon>Fagales</taxon>
        <taxon>Fagaceae</taxon>
        <taxon>Fagus</taxon>
    </lineage>
</organism>
<reference evidence="2" key="1">
    <citation type="submission" date="2018-02" db="EMBL/GenBank/DDBJ databases">
        <authorList>
            <person name="Cohen D.B."/>
            <person name="Kent A.D."/>
        </authorList>
    </citation>
    <scope>NUCLEOTIDE SEQUENCE</scope>
</reference>
<dbReference type="CDD" id="cd01650">
    <property type="entry name" value="RT_nLTR_like"/>
    <property type="match status" value="1"/>
</dbReference>
<evidence type="ECO:0000313" key="2">
    <source>
        <dbReference type="EMBL" id="SPD17179.1"/>
    </source>
</evidence>
<dbReference type="InterPro" id="IPR052343">
    <property type="entry name" value="Retrotransposon-Effector_Assoc"/>
</dbReference>
<dbReference type="Pfam" id="PF13966">
    <property type="entry name" value="zf-RVT"/>
    <property type="match status" value="1"/>
</dbReference>
<dbReference type="PANTHER" id="PTHR46890:SF1">
    <property type="entry name" value="REVERSE TRANSCRIPTASE DOMAIN-CONTAINING PROTEIN"/>
    <property type="match status" value="1"/>
</dbReference>